<gene>
    <name evidence="1" type="ORF">R1sor_019843</name>
</gene>
<evidence type="ECO:0000313" key="1">
    <source>
        <dbReference type="EMBL" id="KAL3701821.1"/>
    </source>
</evidence>
<keyword evidence="2" id="KW-1185">Reference proteome</keyword>
<protein>
    <submittedName>
        <fullName evidence="1">Uncharacterized protein</fullName>
    </submittedName>
</protein>
<dbReference type="EMBL" id="JBJQOH010000001">
    <property type="protein sequence ID" value="KAL3701821.1"/>
    <property type="molecule type" value="Genomic_DNA"/>
</dbReference>
<comment type="caution">
    <text evidence="1">The sequence shown here is derived from an EMBL/GenBank/DDBJ whole genome shotgun (WGS) entry which is preliminary data.</text>
</comment>
<dbReference type="Proteomes" id="UP001633002">
    <property type="component" value="Unassembled WGS sequence"/>
</dbReference>
<sequence>MAPFKLQRVNYRNYVSPWVHTFPTVMVPGRVILPEEWEVWDAVIPVTWPWPAVRNPNNTPCYARRGTGVSHTQSEGTLLQDPRVAPSNVQDSPDCEDGDIEETPAVRRLLEHLVRVSGRPRKQADVSIKGTAWIGTCTEETPIMITTAEVTEDLHRPGSGKAPAA</sequence>
<organism evidence="1 2">
    <name type="scientific">Riccia sorocarpa</name>
    <dbReference type="NCBI Taxonomy" id="122646"/>
    <lineage>
        <taxon>Eukaryota</taxon>
        <taxon>Viridiplantae</taxon>
        <taxon>Streptophyta</taxon>
        <taxon>Embryophyta</taxon>
        <taxon>Marchantiophyta</taxon>
        <taxon>Marchantiopsida</taxon>
        <taxon>Marchantiidae</taxon>
        <taxon>Marchantiales</taxon>
        <taxon>Ricciaceae</taxon>
        <taxon>Riccia</taxon>
    </lineage>
</organism>
<name>A0ABD3IES5_9MARC</name>
<reference evidence="1 2" key="1">
    <citation type="submission" date="2024-09" db="EMBL/GenBank/DDBJ databases">
        <title>Chromosome-scale assembly of Riccia sorocarpa.</title>
        <authorList>
            <person name="Paukszto L."/>
        </authorList>
    </citation>
    <scope>NUCLEOTIDE SEQUENCE [LARGE SCALE GENOMIC DNA]</scope>
    <source>
        <strain evidence="1">LP-2024</strain>
        <tissue evidence="1">Aerial parts of the thallus</tissue>
    </source>
</reference>
<evidence type="ECO:0000313" key="2">
    <source>
        <dbReference type="Proteomes" id="UP001633002"/>
    </source>
</evidence>
<proteinExistence type="predicted"/>
<accession>A0ABD3IES5</accession>
<dbReference type="AlphaFoldDB" id="A0ABD3IES5"/>